<name>W1NJT9_AMBTC</name>
<feature type="region of interest" description="Disordered" evidence="2">
    <location>
        <begin position="17"/>
        <end position="66"/>
    </location>
</feature>
<keyword evidence="4" id="KW-1185">Reference proteome</keyword>
<sequence>MVVSAVPSCARKAWLGARRAPDSPPTAPSSVLIATSRPMDSWPAPLDPGHGSRSPAPRVEVSTTSAANTRVASPVCLATFVMPAPKATRKESSDWHASRRPVGNPPLELRATTKALVPPGSKNPTLDVPPLDRAQELARLGSERDSLSAAIASLSKELKVVKAEIEELQARDYLIDLDVVLQDRAECPTIGQVMALLLMVFALRVLVYLHAQFLSFRSVGRYHLMP</sequence>
<dbReference type="AlphaFoldDB" id="W1NJT9"/>
<proteinExistence type="predicted"/>
<evidence type="ECO:0000313" key="4">
    <source>
        <dbReference type="Proteomes" id="UP000017836"/>
    </source>
</evidence>
<dbReference type="HOGENOM" id="CLU_1226289_0_0_1"/>
<gene>
    <name evidence="3" type="ORF">AMTR_s00151p00045430</name>
</gene>
<evidence type="ECO:0000256" key="1">
    <source>
        <dbReference type="SAM" id="Coils"/>
    </source>
</evidence>
<evidence type="ECO:0000256" key="2">
    <source>
        <dbReference type="SAM" id="MobiDB-lite"/>
    </source>
</evidence>
<dbReference type="EMBL" id="KI397475">
    <property type="protein sequence ID" value="ERM95499.1"/>
    <property type="molecule type" value="Genomic_DNA"/>
</dbReference>
<feature type="coiled-coil region" evidence="1">
    <location>
        <begin position="137"/>
        <end position="171"/>
    </location>
</feature>
<reference evidence="4" key="1">
    <citation type="journal article" date="2013" name="Science">
        <title>The Amborella genome and the evolution of flowering plants.</title>
        <authorList>
            <consortium name="Amborella Genome Project"/>
        </authorList>
    </citation>
    <scope>NUCLEOTIDE SEQUENCE [LARGE SCALE GENOMIC DNA]</scope>
</reference>
<keyword evidence="1" id="KW-0175">Coiled coil</keyword>
<organism evidence="3 4">
    <name type="scientific">Amborella trichopoda</name>
    <dbReference type="NCBI Taxonomy" id="13333"/>
    <lineage>
        <taxon>Eukaryota</taxon>
        <taxon>Viridiplantae</taxon>
        <taxon>Streptophyta</taxon>
        <taxon>Embryophyta</taxon>
        <taxon>Tracheophyta</taxon>
        <taxon>Spermatophyta</taxon>
        <taxon>Magnoliopsida</taxon>
        <taxon>Amborellales</taxon>
        <taxon>Amborellaceae</taxon>
        <taxon>Amborella</taxon>
    </lineage>
</organism>
<accession>W1NJT9</accession>
<protein>
    <submittedName>
        <fullName evidence="3">Uncharacterized protein</fullName>
    </submittedName>
</protein>
<evidence type="ECO:0000313" key="3">
    <source>
        <dbReference type="EMBL" id="ERM95499.1"/>
    </source>
</evidence>
<dbReference type="Gramene" id="ERM95499">
    <property type="protein sequence ID" value="ERM95499"/>
    <property type="gene ID" value="AMTR_s00151p00045430"/>
</dbReference>
<dbReference type="Proteomes" id="UP000017836">
    <property type="component" value="Unassembled WGS sequence"/>
</dbReference>